<organism evidence="2 3">
    <name type="scientific">Rhodococcus artemisiae</name>
    <dbReference type="NCBI Taxonomy" id="714159"/>
    <lineage>
        <taxon>Bacteria</taxon>
        <taxon>Bacillati</taxon>
        <taxon>Actinomycetota</taxon>
        <taxon>Actinomycetes</taxon>
        <taxon>Mycobacteriales</taxon>
        <taxon>Nocardiaceae</taxon>
        <taxon>Rhodococcus</taxon>
    </lineage>
</organism>
<gene>
    <name evidence="2" type="ORF">Q7514_27385</name>
</gene>
<evidence type="ECO:0000313" key="2">
    <source>
        <dbReference type="EMBL" id="MEE2061254.1"/>
    </source>
</evidence>
<dbReference type="RefSeq" id="WP_330136424.1">
    <property type="nucleotide sequence ID" value="NZ_JAUTXY010000017.1"/>
</dbReference>
<comment type="caution">
    <text evidence="2">The sequence shown here is derived from an EMBL/GenBank/DDBJ whole genome shotgun (WGS) entry which is preliminary data.</text>
</comment>
<dbReference type="EMBL" id="JAUTXY010000017">
    <property type="protein sequence ID" value="MEE2061254.1"/>
    <property type="molecule type" value="Genomic_DNA"/>
</dbReference>
<proteinExistence type="predicted"/>
<dbReference type="InterPro" id="IPR003812">
    <property type="entry name" value="Fido"/>
</dbReference>
<feature type="domain" description="Fido" evidence="1">
    <location>
        <begin position="99"/>
        <end position="231"/>
    </location>
</feature>
<dbReference type="Proteomes" id="UP001336020">
    <property type="component" value="Unassembled WGS sequence"/>
</dbReference>
<sequence>MTDPLQPILDLPGVRDAADRARDALAEVHRHRTNRRGWPNTAAEASVRAARASAAIDGGSTELPPPGETGDPVLAGALRVAQSLDGDALANQVSTWRRAPLQALARLHLLAAADVVDDREQLGRPRSEPGVAERLDGLAQLVTGGTSVPAPVLAAVVHGELCSLSPFGVADGVVARAASRLVCVASGLDTHNLGVPEVTWMRRAQAYRDGLAGFGQGTDVGVGGWVIFCCGALEAGAREATSIAEAFGGN</sequence>
<reference evidence="2 3" key="1">
    <citation type="submission" date="2023-07" db="EMBL/GenBank/DDBJ databases">
        <authorList>
            <person name="Girao M."/>
            <person name="Carvalho M.F."/>
        </authorList>
    </citation>
    <scope>NUCLEOTIDE SEQUENCE [LARGE SCALE GENOMIC DNA]</scope>
    <source>
        <strain evidence="2 3">YIM65754</strain>
    </source>
</reference>
<dbReference type="PROSITE" id="PS51459">
    <property type="entry name" value="FIDO"/>
    <property type="match status" value="1"/>
</dbReference>
<accession>A0ABU7LI57</accession>
<evidence type="ECO:0000259" key="1">
    <source>
        <dbReference type="PROSITE" id="PS51459"/>
    </source>
</evidence>
<evidence type="ECO:0000313" key="3">
    <source>
        <dbReference type="Proteomes" id="UP001336020"/>
    </source>
</evidence>
<name>A0ABU7LI57_9NOCA</name>
<keyword evidence="3" id="KW-1185">Reference proteome</keyword>
<protein>
    <submittedName>
        <fullName evidence="2">Oxidoreductase</fullName>
    </submittedName>
</protein>